<dbReference type="Proteomes" id="UP000464374">
    <property type="component" value="Chromosome"/>
</dbReference>
<feature type="transmembrane region" description="Helical" evidence="5">
    <location>
        <begin position="32"/>
        <end position="50"/>
    </location>
</feature>
<sequence>MLFQLSMFLAFYTPWFWFGIAVICAIIEGMTLGLTTVWFALSAVLMIFISMLQPPFYVQCVLFALVALLLLFFTRPIALKFLHTKREKTNADSLIGKKAVVLQTITEWEKGQVKINGVVWTASSVDGAVIPAGDECIIEKIEGVTLIVKEMDASEN</sequence>
<name>A0A6P1Y190_9SPIR</name>
<dbReference type="InterPro" id="IPR012340">
    <property type="entry name" value="NA-bd_OB-fold"/>
</dbReference>
<organism evidence="7 8">
    <name type="scientific">Treponema vincentii</name>
    <dbReference type="NCBI Taxonomy" id="69710"/>
    <lineage>
        <taxon>Bacteria</taxon>
        <taxon>Pseudomonadati</taxon>
        <taxon>Spirochaetota</taxon>
        <taxon>Spirochaetia</taxon>
        <taxon>Spirochaetales</taxon>
        <taxon>Treponemataceae</taxon>
        <taxon>Treponema</taxon>
    </lineage>
</organism>
<feature type="transmembrane region" description="Helical" evidence="5">
    <location>
        <begin position="6"/>
        <end position="27"/>
    </location>
</feature>
<proteinExistence type="predicted"/>
<keyword evidence="4 5" id="KW-0472">Membrane</keyword>
<dbReference type="GO" id="GO:0005886">
    <property type="term" value="C:plasma membrane"/>
    <property type="evidence" value="ECO:0007669"/>
    <property type="project" value="TreeGrafter"/>
</dbReference>
<protein>
    <submittedName>
        <fullName evidence="7">NfeD family protein</fullName>
    </submittedName>
</protein>
<evidence type="ECO:0000256" key="3">
    <source>
        <dbReference type="ARBA" id="ARBA00022989"/>
    </source>
</evidence>
<keyword evidence="3 5" id="KW-1133">Transmembrane helix</keyword>
<dbReference type="KEGG" id="trz:GWP43_07350"/>
<dbReference type="AlphaFoldDB" id="A0A6P1Y190"/>
<keyword evidence="2 5" id="KW-0812">Transmembrane</keyword>
<dbReference type="Pfam" id="PF01957">
    <property type="entry name" value="NfeD"/>
    <property type="match status" value="1"/>
</dbReference>
<dbReference type="SUPFAM" id="SSF141322">
    <property type="entry name" value="NfeD domain-like"/>
    <property type="match status" value="1"/>
</dbReference>
<evidence type="ECO:0000256" key="1">
    <source>
        <dbReference type="ARBA" id="ARBA00004141"/>
    </source>
</evidence>
<evidence type="ECO:0000313" key="7">
    <source>
        <dbReference type="EMBL" id="QHX43294.1"/>
    </source>
</evidence>
<dbReference type="InterPro" id="IPR052165">
    <property type="entry name" value="Membrane_assoc_protease"/>
</dbReference>
<evidence type="ECO:0000256" key="2">
    <source>
        <dbReference type="ARBA" id="ARBA00022692"/>
    </source>
</evidence>
<dbReference type="RefSeq" id="WP_162663622.1">
    <property type="nucleotide sequence ID" value="NZ_CP048020.1"/>
</dbReference>
<feature type="domain" description="NfeD-like C-terminal" evidence="6">
    <location>
        <begin position="91"/>
        <end position="149"/>
    </location>
</feature>
<evidence type="ECO:0000259" key="6">
    <source>
        <dbReference type="Pfam" id="PF01957"/>
    </source>
</evidence>
<evidence type="ECO:0000313" key="8">
    <source>
        <dbReference type="Proteomes" id="UP000464374"/>
    </source>
</evidence>
<dbReference type="PANTHER" id="PTHR33507:SF3">
    <property type="entry name" value="INNER MEMBRANE PROTEIN YBBJ"/>
    <property type="match status" value="1"/>
</dbReference>
<dbReference type="PANTHER" id="PTHR33507">
    <property type="entry name" value="INNER MEMBRANE PROTEIN YBBJ"/>
    <property type="match status" value="1"/>
</dbReference>
<reference evidence="7 8" key="1">
    <citation type="submission" date="2020-01" db="EMBL/GenBank/DDBJ databases">
        <title>Complete genome sequence of a human oral phylogroup 1 Treponema sp. strain ATCC 700766, originally isolated from periodontitis dental plaque.</title>
        <authorList>
            <person name="Chan Y."/>
            <person name="Huo Y.-B."/>
            <person name="Yu X.-L."/>
            <person name="Zeng H."/>
            <person name="Leung W.-K."/>
            <person name="Watt R.M."/>
        </authorList>
    </citation>
    <scope>NUCLEOTIDE SEQUENCE [LARGE SCALE GENOMIC DNA]</scope>
    <source>
        <strain evidence="7 8">OMZ 804</strain>
    </source>
</reference>
<comment type="subcellular location">
    <subcellularLocation>
        <location evidence="1">Membrane</location>
        <topology evidence="1">Multi-pass membrane protein</topology>
    </subcellularLocation>
</comment>
<accession>A0A6P1Y190</accession>
<gene>
    <name evidence="7" type="ORF">GWP43_07350</name>
</gene>
<feature type="transmembrane region" description="Helical" evidence="5">
    <location>
        <begin position="56"/>
        <end position="78"/>
    </location>
</feature>
<dbReference type="InterPro" id="IPR002810">
    <property type="entry name" value="NfeD-like_C"/>
</dbReference>
<evidence type="ECO:0000256" key="4">
    <source>
        <dbReference type="ARBA" id="ARBA00023136"/>
    </source>
</evidence>
<dbReference type="Gene3D" id="2.40.50.140">
    <property type="entry name" value="Nucleic acid-binding proteins"/>
    <property type="match status" value="1"/>
</dbReference>
<evidence type="ECO:0000256" key="5">
    <source>
        <dbReference type="SAM" id="Phobius"/>
    </source>
</evidence>
<dbReference type="EMBL" id="CP048020">
    <property type="protein sequence ID" value="QHX43294.1"/>
    <property type="molecule type" value="Genomic_DNA"/>
</dbReference>